<evidence type="ECO:0000256" key="3">
    <source>
        <dbReference type="ARBA" id="ARBA00022452"/>
    </source>
</evidence>
<reference evidence="10 11" key="1">
    <citation type="submission" date="2016-10" db="EMBL/GenBank/DDBJ databases">
        <authorList>
            <person name="de Groot N.N."/>
        </authorList>
    </citation>
    <scope>NUCLEOTIDE SEQUENCE [LARGE SCALE GENOMIC DNA]</scope>
    <source>
        <strain evidence="10 11">CGMCC 1.10076</strain>
    </source>
</reference>
<evidence type="ECO:0000256" key="7">
    <source>
        <dbReference type="PROSITE-ProRule" id="PRU01360"/>
    </source>
</evidence>
<evidence type="ECO:0000313" key="11">
    <source>
        <dbReference type="Proteomes" id="UP000199580"/>
    </source>
</evidence>
<proteinExistence type="inferred from homology"/>
<keyword evidence="3 7" id="KW-1134">Transmembrane beta strand</keyword>
<dbReference type="NCBIfam" id="TIGR04056">
    <property type="entry name" value="OMP_RagA_SusC"/>
    <property type="match status" value="1"/>
</dbReference>
<dbReference type="Gene3D" id="2.170.130.10">
    <property type="entry name" value="TonB-dependent receptor, plug domain"/>
    <property type="match status" value="1"/>
</dbReference>
<feature type="domain" description="TonB-dependent receptor plug" evidence="9">
    <location>
        <begin position="114"/>
        <end position="239"/>
    </location>
</feature>
<evidence type="ECO:0000259" key="9">
    <source>
        <dbReference type="Pfam" id="PF07715"/>
    </source>
</evidence>
<dbReference type="NCBIfam" id="TIGR04057">
    <property type="entry name" value="SusC_RagA_signa"/>
    <property type="match status" value="1"/>
</dbReference>
<dbReference type="SUPFAM" id="SSF49464">
    <property type="entry name" value="Carboxypeptidase regulatory domain-like"/>
    <property type="match status" value="1"/>
</dbReference>
<dbReference type="Pfam" id="PF07715">
    <property type="entry name" value="Plug"/>
    <property type="match status" value="1"/>
</dbReference>
<dbReference type="SUPFAM" id="SSF56935">
    <property type="entry name" value="Porins"/>
    <property type="match status" value="1"/>
</dbReference>
<dbReference type="InterPro" id="IPR037066">
    <property type="entry name" value="Plug_dom_sf"/>
</dbReference>
<dbReference type="Gene3D" id="2.40.170.20">
    <property type="entry name" value="TonB-dependent receptor, beta-barrel domain"/>
    <property type="match status" value="1"/>
</dbReference>
<evidence type="ECO:0000313" key="10">
    <source>
        <dbReference type="EMBL" id="SDJ59834.1"/>
    </source>
</evidence>
<evidence type="ECO:0000256" key="1">
    <source>
        <dbReference type="ARBA" id="ARBA00004571"/>
    </source>
</evidence>
<gene>
    <name evidence="10" type="ORF">SAMN04487935_1145</name>
</gene>
<evidence type="ECO:0000256" key="8">
    <source>
        <dbReference type="SAM" id="SignalP"/>
    </source>
</evidence>
<name>A0A1G8V1U5_9FLAO</name>
<organism evidence="10 11">
    <name type="scientific">Flavobacterium noncentrifugens</name>
    <dbReference type="NCBI Taxonomy" id="1128970"/>
    <lineage>
        <taxon>Bacteria</taxon>
        <taxon>Pseudomonadati</taxon>
        <taxon>Bacteroidota</taxon>
        <taxon>Flavobacteriia</taxon>
        <taxon>Flavobacteriales</taxon>
        <taxon>Flavobacteriaceae</taxon>
        <taxon>Flavobacterium</taxon>
    </lineage>
</organism>
<dbReference type="RefSeq" id="WP_091392695.1">
    <property type="nucleotide sequence ID" value="NZ_BKAI01000003.1"/>
</dbReference>
<dbReference type="Gene3D" id="2.60.40.1120">
    <property type="entry name" value="Carboxypeptidase-like, regulatory domain"/>
    <property type="match status" value="1"/>
</dbReference>
<keyword evidence="11" id="KW-1185">Reference proteome</keyword>
<dbReference type="AlphaFoldDB" id="A0A1G8V1U5"/>
<evidence type="ECO:0000256" key="6">
    <source>
        <dbReference type="ARBA" id="ARBA00023237"/>
    </source>
</evidence>
<evidence type="ECO:0000256" key="4">
    <source>
        <dbReference type="ARBA" id="ARBA00022692"/>
    </source>
</evidence>
<dbReference type="PROSITE" id="PS52016">
    <property type="entry name" value="TONB_DEPENDENT_REC_3"/>
    <property type="match status" value="1"/>
</dbReference>
<keyword evidence="4 7" id="KW-0812">Transmembrane</keyword>
<comment type="similarity">
    <text evidence="7">Belongs to the TonB-dependent receptor family.</text>
</comment>
<comment type="subcellular location">
    <subcellularLocation>
        <location evidence="1 7">Cell outer membrane</location>
        <topology evidence="1 7">Multi-pass membrane protein</topology>
    </subcellularLocation>
</comment>
<dbReference type="InterPro" id="IPR023996">
    <property type="entry name" value="TonB-dep_OMP_SusC/RagA"/>
</dbReference>
<accession>A0A1G8V1U5</accession>
<evidence type="ECO:0000256" key="2">
    <source>
        <dbReference type="ARBA" id="ARBA00022448"/>
    </source>
</evidence>
<keyword evidence="6 7" id="KW-0998">Cell outer membrane</keyword>
<dbReference type="Proteomes" id="UP000199580">
    <property type="component" value="Unassembled WGS sequence"/>
</dbReference>
<keyword evidence="2 7" id="KW-0813">Transport</keyword>
<dbReference type="InterPro" id="IPR039426">
    <property type="entry name" value="TonB-dep_rcpt-like"/>
</dbReference>
<dbReference type="InterPro" id="IPR012910">
    <property type="entry name" value="Plug_dom"/>
</dbReference>
<feature type="signal peptide" evidence="8">
    <location>
        <begin position="1"/>
        <end position="22"/>
    </location>
</feature>
<dbReference type="GO" id="GO:0009279">
    <property type="term" value="C:cell outer membrane"/>
    <property type="evidence" value="ECO:0007669"/>
    <property type="project" value="UniProtKB-SubCell"/>
</dbReference>
<sequence length="1062" mass="116180">MKLKFNGFLALLLVLITQITFAQDIAVTGVVQDQAGMPVPGANVLVKGTSNGVQTDFDGKFKISAAKGQVLVFSFLGMKTQEMPASANMTVKLADDSVQLEGVVVTALGITRDKKSLGYATQKVDGSEVNVVPNTNFVNNLSGKVAGLQVKTNNNLGGSTNVVIRGYKSIGFNNQALFVIDGIPVDNSNTNSRNQETGRYGYDYGNAAADINPADIESINVLKGAAATALYGSRAANGAIMITTKKGKEGTGFGVSFESSVSVGSIDKDTFAKYQKEYGQGYFGDLFRTSRDINGDGVADTSVRTGDDASFGPKFDGQLVYQWDSFTPESPYYRTARPWVAAKNDPIKFFQTPFTHSNTVRFDGGNDKGAFSLSYTNLSATGLMPNSEQNKNSFLGNASYKLNDKLTASFMANYINTRTLGRNGTGYNGNLVSGFRQWWATNVDVKELRDIYNATGKNYSWNPTSNTNLTPAYWNNPYFERFESYQNDTRNRILANTSLNYKLLKWLDVTGRLTVDNYSEVQEERLAVGSYGGNSFGTAQTNESSGYQRFNRNYSEFNYDLMFNYNWDITEKFNLKGVAGVNIRRQKINSVMVSTSGGLYVPNVYSLANSVNLLEDPIQAEQNRGVDGYYISASFGYDDFLFLDATARKDYSSTLPSRDNGYFYPSVSGSLVFSNLVKADWLSLGKVRIGYAEVGNDAPIYSIYDTYQKPAKFGTTLYSVNSTKNNPALKSELTRSLEAGLELQFFKKRVGLDLSVYKTNTVNQIVDLPVSEASGYTRVFKNVGDVQNRGIEATLSLTPVKTESFSWDITANWAVNENKVVELAPGIDNYQLATYQGGVSVNAQVGKPYGIIQGSDYVYVNGQRVVDQTTGKYVISATNDKDLGTFTPKWTGGLNNRLTYKNVTMSFLIDVQKGGKVFSLDRWYGEGTGIYSNTVGNIRNPEGVVLAGVTPEGAPNTVAVDQTTGLDGYLGYLGSANSDYVYDASYVKLREVTLGYTFTKKALNNTFQDLYIGLSGTNLWIIDKNLPDADPESGLGSGNLQGFQSGVLPTTRTFALNLKAKF</sequence>
<dbReference type="InterPro" id="IPR036942">
    <property type="entry name" value="Beta-barrel_TonB_sf"/>
</dbReference>
<dbReference type="EMBL" id="FNEZ01000002">
    <property type="protein sequence ID" value="SDJ59834.1"/>
    <property type="molecule type" value="Genomic_DNA"/>
</dbReference>
<dbReference type="InterPro" id="IPR008969">
    <property type="entry name" value="CarboxyPept-like_regulatory"/>
</dbReference>
<evidence type="ECO:0000256" key="5">
    <source>
        <dbReference type="ARBA" id="ARBA00023136"/>
    </source>
</evidence>
<dbReference type="STRING" id="1128970.SAMN04487935_1145"/>
<keyword evidence="5 7" id="KW-0472">Membrane</keyword>
<dbReference type="OrthoDB" id="9768177at2"/>
<dbReference type="Pfam" id="PF13715">
    <property type="entry name" value="CarbopepD_reg_2"/>
    <property type="match status" value="1"/>
</dbReference>
<feature type="chain" id="PRO_5011695769" evidence="8">
    <location>
        <begin position="23"/>
        <end position="1062"/>
    </location>
</feature>
<protein>
    <submittedName>
        <fullName evidence="10">TonB-linked outer membrane protein, SusC/RagA family</fullName>
    </submittedName>
</protein>
<keyword evidence="8" id="KW-0732">Signal</keyword>
<dbReference type="InterPro" id="IPR023997">
    <property type="entry name" value="TonB-dep_OMP_SusC/RagA_CS"/>
</dbReference>